<dbReference type="InterPro" id="IPR011990">
    <property type="entry name" value="TPR-like_helical_dom_sf"/>
</dbReference>
<evidence type="ECO:0000313" key="1">
    <source>
        <dbReference type="EMBL" id="KAL0476329.1"/>
    </source>
</evidence>
<keyword evidence="2" id="KW-1185">Reference proteome</keyword>
<evidence type="ECO:0000313" key="2">
    <source>
        <dbReference type="Proteomes" id="UP001431209"/>
    </source>
</evidence>
<dbReference type="Gene3D" id="1.25.40.1040">
    <property type="match status" value="1"/>
</dbReference>
<gene>
    <name evidence="1" type="ORF">AKO1_008997</name>
</gene>
<dbReference type="Proteomes" id="UP001431209">
    <property type="component" value="Unassembled WGS sequence"/>
</dbReference>
<dbReference type="PANTHER" id="PTHR22767">
    <property type="entry name" value="N-TERMINAL ACETYLTRANSFERASE-RELATED"/>
    <property type="match status" value="1"/>
</dbReference>
<sequence>MNWDPTLNQIYELLDHNRYTKAIKLIENQLAKQPENQLYLSLKAVALARSSSGNPAEASSICDKLINAKTPIMNENILRHLGLALKDLTQWDKAVTLYERSFNHLNVPDPRIGEMLFLSLVRCEQFNKQQIVAQKLNKAYPQERKYLFWAIVSMVSGYRSQNNDLMVTVASKQLSKTLDSYRQNPAKVTTEEFGEIVRYHVTLLMSNKDYNGAIQQVLLEDEPFGKTLEPFDRKSLLAECWHKSGGENVSLSNALYIQLLENEK</sequence>
<evidence type="ECO:0008006" key="3">
    <source>
        <dbReference type="Google" id="ProtNLM"/>
    </source>
</evidence>
<reference evidence="1 2" key="1">
    <citation type="submission" date="2024-03" db="EMBL/GenBank/DDBJ databases">
        <title>The Acrasis kona genome and developmental transcriptomes reveal deep origins of eukaryotic multicellular pathways.</title>
        <authorList>
            <person name="Sheikh S."/>
            <person name="Fu C.-J."/>
            <person name="Brown M.W."/>
            <person name="Baldauf S.L."/>
        </authorList>
    </citation>
    <scope>NUCLEOTIDE SEQUENCE [LARGE SCALE GENOMIC DNA]</scope>
    <source>
        <strain evidence="1 2">ATCC MYA-3509</strain>
    </source>
</reference>
<dbReference type="EMBL" id="JAOPGA020000011">
    <property type="protein sequence ID" value="KAL0476329.1"/>
    <property type="molecule type" value="Genomic_DNA"/>
</dbReference>
<comment type="caution">
    <text evidence="1">The sequence shown here is derived from an EMBL/GenBank/DDBJ whole genome shotgun (WGS) entry which is preliminary data.</text>
</comment>
<dbReference type="PANTHER" id="PTHR22767:SF3">
    <property type="entry name" value="N-ALPHA-ACETYLTRANSFERASE 25, NATB AUXILIARY SUBUNIT"/>
    <property type="match status" value="1"/>
</dbReference>
<dbReference type="SUPFAM" id="SSF48452">
    <property type="entry name" value="TPR-like"/>
    <property type="match status" value="1"/>
</dbReference>
<accession>A0AAW2YH95</accession>
<protein>
    <recommendedName>
        <fullName evidence="3">Tetratricopeptide repeat protein</fullName>
    </recommendedName>
</protein>
<dbReference type="GO" id="GO:0031416">
    <property type="term" value="C:NatB complex"/>
    <property type="evidence" value="ECO:0007669"/>
    <property type="project" value="TreeGrafter"/>
</dbReference>
<proteinExistence type="predicted"/>
<dbReference type="AlphaFoldDB" id="A0AAW2YH95"/>
<name>A0AAW2YH95_9EUKA</name>
<organism evidence="1 2">
    <name type="scientific">Acrasis kona</name>
    <dbReference type="NCBI Taxonomy" id="1008807"/>
    <lineage>
        <taxon>Eukaryota</taxon>
        <taxon>Discoba</taxon>
        <taxon>Heterolobosea</taxon>
        <taxon>Tetramitia</taxon>
        <taxon>Eutetramitia</taxon>
        <taxon>Acrasidae</taxon>
        <taxon>Acrasis</taxon>
    </lineage>
</organism>